<protein>
    <submittedName>
        <fullName evidence="2">RCG60937</fullName>
    </submittedName>
</protein>
<dbReference type="AlphaFoldDB" id="A6JJP7"/>
<dbReference type="Proteomes" id="UP000234681">
    <property type="component" value="Chromosome 20"/>
</dbReference>
<feature type="region of interest" description="Disordered" evidence="1">
    <location>
        <begin position="22"/>
        <end position="41"/>
    </location>
</feature>
<reference evidence="3" key="1">
    <citation type="submission" date="2005-09" db="EMBL/GenBank/DDBJ databases">
        <authorList>
            <person name="Mural R.J."/>
            <person name="Li P.W."/>
            <person name="Adams M.D."/>
            <person name="Amanatides P.G."/>
            <person name="Baden-Tillson H."/>
            <person name="Barnstead M."/>
            <person name="Chin S.H."/>
            <person name="Dew I."/>
            <person name="Evans C.A."/>
            <person name="Ferriera S."/>
            <person name="Flanigan M."/>
            <person name="Fosler C."/>
            <person name="Glodek A."/>
            <person name="Gu Z."/>
            <person name="Holt R.A."/>
            <person name="Jennings D."/>
            <person name="Kraft C.L."/>
            <person name="Lu F."/>
            <person name="Nguyen T."/>
            <person name="Nusskern D.R."/>
            <person name="Pfannkoch C.M."/>
            <person name="Sitter C."/>
            <person name="Sutton G.G."/>
            <person name="Venter J.C."/>
            <person name="Wang Z."/>
            <person name="Woodage T."/>
            <person name="Zheng X.H."/>
            <person name="Zhong F."/>
        </authorList>
    </citation>
    <scope>NUCLEOTIDE SEQUENCE [LARGE SCALE GENOMIC DNA]</scope>
    <source>
        <strain>BN</strain>
        <strain evidence="3">Sprague-Dawley</strain>
    </source>
</reference>
<feature type="compositionally biased region" description="Basic and acidic residues" evidence="1">
    <location>
        <begin position="31"/>
        <end position="41"/>
    </location>
</feature>
<evidence type="ECO:0000313" key="2">
    <source>
        <dbReference type="EMBL" id="EDL96916.1"/>
    </source>
</evidence>
<proteinExistence type="predicted"/>
<evidence type="ECO:0000256" key="1">
    <source>
        <dbReference type="SAM" id="MobiDB-lite"/>
    </source>
</evidence>
<name>A6JJP7_RAT</name>
<gene>
    <name evidence="2" type="ORF">rCG_60937</name>
</gene>
<accession>A6JJP7</accession>
<organism evidence="2 3">
    <name type="scientific">Rattus norvegicus</name>
    <name type="common">Rat</name>
    <dbReference type="NCBI Taxonomy" id="10116"/>
    <lineage>
        <taxon>Eukaryota</taxon>
        <taxon>Metazoa</taxon>
        <taxon>Chordata</taxon>
        <taxon>Craniata</taxon>
        <taxon>Vertebrata</taxon>
        <taxon>Euteleostomi</taxon>
        <taxon>Mammalia</taxon>
        <taxon>Eutheria</taxon>
        <taxon>Euarchontoglires</taxon>
        <taxon>Glires</taxon>
        <taxon>Rodentia</taxon>
        <taxon>Myomorpha</taxon>
        <taxon>Muroidea</taxon>
        <taxon>Muridae</taxon>
        <taxon>Murinae</taxon>
        <taxon>Rattus</taxon>
    </lineage>
</organism>
<sequence length="41" mass="4335">MQALCLLPATLEGRLCPRCPAGTVPTSTHSGRAEQAARTRL</sequence>
<evidence type="ECO:0000313" key="3">
    <source>
        <dbReference type="Proteomes" id="UP000234681"/>
    </source>
</evidence>
<dbReference type="EMBL" id="CH473988">
    <property type="protein sequence ID" value="EDL96916.1"/>
    <property type="molecule type" value="Genomic_DNA"/>
</dbReference>